<organism evidence="1 2">
    <name type="scientific">Galerina marginata (strain CBS 339.88)</name>
    <dbReference type="NCBI Taxonomy" id="685588"/>
    <lineage>
        <taxon>Eukaryota</taxon>
        <taxon>Fungi</taxon>
        <taxon>Dikarya</taxon>
        <taxon>Basidiomycota</taxon>
        <taxon>Agaricomycotina</taxon>
        <taxon>Agaricomycetes</taxon>
        <taxon>Agaricomycetidae</taxon>
        <taxon>Agaricales</taxon>
        <taxon>Agaricineae</taxon>
        <taxon>Strophariaceae</taxon>
        <taxon>Galerina</taxon>
    </lineage>
</organism>
<dbReference type="EMBL" id="KL142390">
    <property type="protein sequence ID" value="KDR72064.1"/>
    <property type="molecule type" value="Genomic_DNA"/>
</dbReference>
<reference evidence="2" key="1">
    <citation type="journal article" date="2014" name="Proc. Natl. Acad. Sci. U.S.A.">
        <title>Extensive sampling of basidiomycete genomes demonstrates inadequacy of the white-rot/brown-rot paradigm for wood decay fungi.</title>
        <authorList>
            <person name="Riley R."/>
            <person name="Salamov A.A."/>
            <person name="Brown D.W."/>
            <person name="Nagy L.G."/>
            <person name="Floudas D."/>
            <person name="Held B.W."/>
            <person name="Levasseur A."/>
            <person name="Lombard V."/>
            <person name="Morin E."/>
            <person name="Otillar R."/>
            <person name="Lindquist E.A."/>
            <person name="Sun H."/>
            <person name="LaButti K.M."/>
            <person name="Schmutz J."/>
            <person name="Jabbour D."/>
            <person name="Luo H."/>
            <person name="Baker S.E."/>
            <person name="Pisabarro A.G."/>
            <person name="Walton J.D."/>
            <person name="Blanchette R.A."/>
            <person name="Henrissat B."/>
            <person name="Martin F."/>
            <person name="Cullen D."/>
            <person name="Hibbett D.S."/>
            <person name="Grigoriev I.V."/>
        </authorList>
    </citation>
    <scope>NUCLEOTIDE SEQUENCE [LARGE SCALE GENOMIC DNA]</scope>
    <source>
        <strain evidence="2">CBS 339.88</strain>
    </source>
</reference>
<gene>
    <name evidence="1" type="ORF">GALMADRAFT_41409</name>
</gene>
<dbReference type="Gene3D" id="3.60.130.30">
    <property type="match status" value="1"/>
</dbReference>
<name>A0A067SWK8_GALM3</name>
<feature type="non-terminal residue" evidence="1">
    <location>
        <position position="150"/>
    </location>
</feature>
<proteinExistence type="predicted"/>
<evidence type="ECO:0000313" key="1">
    <source>
        <dbReference type="EMBL" id="KDR72064.1"/>
    </source>
</evidence>
<accession>A0A067SWK8</accession>
<protein>
    <recommendedName>
        <fullName evidence="3">Fe2OG dioxygenase domain-containing protein</fullName>
    </recommendedName>
</protein>
<dbReference type="HOGENOM" id="CLU_031314_1_0_1"/>
<dbReference type="AlphaFoldDB" id="A0A067SWK8"/>
<dbReference type="Proteomes" id="UP000027222">
    <property type="component" value="Unassembled WGS sequence"/>
</dbReference>
<sequence>FGFYFPKIYQDYTYHLGRLYAHMPTLRPNFPNISIFPACTFNLGPHTSTFDHTDAANVPYGICAITALGRFNPQLGGHLVLFDLKLVVEFPPGSTVLIPSSVFRHGNTLIVGEGSYHMSFTQYCAGGLFRWVRYEFQTAKKLVGSLGKKE</sequence>
<feature type="non-terminal residue" evidence="1">
    <location>
        <position position="1"/>
    </location>
</feature>
<keyword evidence="2" id="KW-1185">Reference proteome</keyword>
<dbReference type="OrthoDB" id="3202607at2759"/>
<evidence type="ECO:0008006" key="3">
    <source>
        <dbReference type="Google" id="ProtNLM"/>
    </source>
</evidence>
<evidence type="ECO:0000313" key="2">
    <source>
        <dbReference type="Proteomes" id="UP000027222"/>
    </source>
</evidence>
<dbReference type="STRING" id="685588.A0A067SWK8"/>